<accession>A0A392NQ88</accession>
<dbReference type="PANTHER" id="PTHR22702">
    <property type="entry name" value="PROTEASE-ASSOCIATED DOMAIN-CONTAINING PROTEIN"/>
    <property type="match status" value="1"/>
</dbReference>
<dbReference type="PANTHER" id="PTHR22702:SF1">
    <property type="entry name" value="PROTEASE-ASSOCIATED DOMAIN-CONTAINING PROTEIN 1"/>
    <property type="match status" value="1"/>
</dbReference>
<keyword evidence="1" id="KW-0732">Signal</keyword>
<evidence type="ECO:0000313" key="3">
    <source>
        <dbReference type="EMBL" id="MCI02011.1"/>
    </source>
</evidence>
<sequence length="76" mass="8148">FLVEKNSLKITSPKSLKGTYECAIGNFGVPQYGGTLVGSVVYPNVNKKGCNNFTDVNASFQSKPGSFPTFLLVDRG</sequence>
<reference evidence="3 4" key="1">
    <citation type="journal article" date="2018" name="Front. Plant Sci.">
        <title>Red Clover (Trifolium pratense) and Zigzag Clover (T. medium) - A Picture of Genomic Similarities and Differences.</title>
        <authorList>
            <person name="Dluhosova J."/>
            <person name="Istvanek J."/>
            <person name="Nedelnik J."/>
            <person name="Repkova J."/>
        </authorList>
    </citation>
    <scope>NUCLEOTIDE SEQUENCE [LARGE SCALE GENOMIC DNA]</scope>
    <source>
        <strain evidence="4">cv. 10/8</strain>
        <tissue evidence="3">Leaf</tissue>
    </source>
</reference>
<dbReference type="AlphaFoldDB" id="A0A392NQ88"/>
<dbReference type="EMBL" id="LXQA010047845">
    <property type="protein sequence ID" value="MCI02011.1"/>
    <property type="molecule type" value="Genomic_DNA"/>
</dbReference>
<evidence type="ECO:0000256" key="2">
    <source>
        <dbReference type="ARBA" id="ARBA00023180"/>
    </source>
</evidence>
<protein>
    <submittedName>
        <fullName evidence="3">Vacuolar-sorting receptor 1-like</fullName>
    </submittedName>
</protein>
<dbReference type="Gene3D" id="3.50.30.30">
    <property type="match status" value="1"/>
</dbReference>
<name>A0A392NQ88_9FABA</name>
<keyword evidence="4" id="KW-1185">Reference proteome</keyword>
<keyword evidence="3" id="KW-0675">Receptor</keyword>
<dbReference type="Proteomes" id="UP000265520">
    <property type="component" value="Unassembled WGS sequence"/>
</dbReference>
<comment type="caution">
    <text evidence="3">The sequence shown here is derived from an EMBL/GenBank/DDBJ whole genome shotgun (WGS) entry which is preliminary data.</text>
</comment>
<evidence type="ECO:0000256" key="1">
    <source>
        <dbReference type="ARBA" id="ARBA00022729"/>
    </source>
</evidence>
<evidence type="ECO:0000313" key="4">
    <source>
        <dbReference type="Proteomes" id="UP000265520"/>
    </source>
</evidence>
<proteinExistence type="predicted"/>
<feature type="non-terminal residue" evidence="3">
    <location>
        <position position="1"/>
    </location>
</feature>
<feature type="non-terminal residue" evidence="3">
    <location>
        <position position="76"/>
    </location>
</feature>
<organism evidence="3 4">
    <name type="scientific">Trifolium medium</name>
    <dbReference type="NCBI Taxonomy" id="97028"/>
    <lineage>
        <taxon>Eukaryota</taxon>
        <taxon>Viridiplantae</taxon>
        <taxon>Streptophyta</taxon>
        <taxon>Embryophyta</taxon>
        <taxon>Tracheophyta</taxon>
        <taxon>Spermatophyta</taxon>
        <taxon>Magnoliopsida</taxon>
        <taxon>eudicotyledons</taxon>
        <taxon>Gunneridae</taxon>
        <taxon>Pentapetalae</taxon>
        <taxon>rosids</taxon>
        <taxon>fabids</taxon>
        <taxon>Fabales</taxon>
        <taxon>Fabaceae</taxon>
        <taxon>Papilionoideae</taxon>
        <taxon>50 kb inversion clade</taxon>
        <taxon>NPAAA clade</taxon>
        <taxon>Hologalegina</taxon>
        <taxon>IRL clade</taxon>
        <taxon>Trifolieae</taxon>
        <taxon>Trifolium</taxon>
    </lineage>
</organism>
<keyword evidence="2" id="KW-0325">Glycoprotein</keyword>